<feature type="region of interest" description="Disordered" evidence="1">
    <location>
        <begin position="30"/>
        <end position="56"/>
    </location>
</feature>
<dbReference type="AlphaFoldDB" id="A0A8J5N9V3"/>
<feature type="compositionally biased region" description="Acidic residues" evidence="1">
    <location>
        <begin position="305"/>
        <end position="316"/>
    </location>
</feature>
<feature type="region of interest" description="Disordered" evidence="1">
    <location>
        <begin position="293"/>
        <end position="361"/>
    </location>
</feature>
<accession>A0A8J5N9V3</accession>
<name>A0A8J5N9V3_HOMAM</name>
<evidence type="ECO:0000313" key="3">
    <source>
        <dbReference type="EMBL" id="KAG7175736.1"/>
    </source>
</evidence>
<sequence>MAGTWQYLLVAIISCGLCFLVSADDSQEPGVGSIGGSSAEGTRDPKETIVPSLDSPTQTPIMQSPAMFKSLDFESIITELPNRFDKILQFSKVMDKDTVLETDLADESRARWIKYVLQHLPIIPTKKVVPQNIEHPMKDAPRAMWNQLLETILKGYNIISVDDNVTHPEKQEDNDVHTFYTAVNIDPFGQFFSVATKFIKSISNYDSVHTWWNKFRDIYQYSAFSEGTTLDSEKKDIGRLNLGIFQFPLAFGQNDLLKLALNFLTFLGIQSLFWSAYAPTPFTVLEDEYDYNYDDGDNGEGTADGGDDYDYNENDFGDTQGFDGFNQDDNEDPNQGFGQGTNQFGGETQRRRQSEWPHPSYLPQVVSIAHGLKYRQKPLSRN</sequence>
<gene>
    <name evidence="3" type="ORF">Hamer_G009738</name>
</gene>
<protein>
    <submittedName>
        <fullName evidence="3">Uncharacterized protein</fullName>
    </submittedName>
</protein>
<evidence type="ECO:0000256" key="1">
    <source>
        <dbReference type="SAM" id="MobiDB-lite"/>
    </source>
</evidence>
<feature type="signal peptide" evidence="2">
    <location>
        <begin position="1"/>
        <end position="23"/>
    </location>
</feature>
<feature type="chain" id="PRO_5035164056" evidence="2">
    <location>
        <begin position="24"/>
        <end position="382"/>
    </location>
</feature>
<organism evidence="3 4">
    <name type="scientific">Homarus americanus</name>
    <name type="common">American lobster</name>
    <dbReference type="NCBI Taxonomy" id="6706"/>
    <lineage>
        <taxon>Eukaryota</taxon>
        <taxon>Metazoa</taxon>
        <taxon>Ecdysozoa</taxon>
        <taxon>Arthropoda</taxon>
        <taxon>Crustacea</taxon>
        <taxon>Multicrustacea</taxon>
        <taxon>Malacostraca</taxon>
        <taxon>Eumalacostraca</taxon>
        <taxon>Eucarida</taxon>
        <taxon>Decapoda</taxon>
        <taxon>Pleocyemata</taxon>
        <taxon>Astacidea</taxon>
        <taxon>Nephropoidea</taxon>
        <taxon>Nephropidae</taxon>
        <taxon>Homarus</taxon>
    </lineage>
</organism>
<comment type="caution">
    <text evidence="3">The sequence shown here is derived from an EMBL/GenBank/DDBJ whole genome shotgun (WGS) entry which is preliminary data.</text>
</comment>
<keyword evidence="2" id="KW-0732">Signal</keyword>
<reference evidence="3" key="1">
    <citation type="journal article" date="2021" name="Sci. Adv.">
        <title>The American lobster genome reveals insights on longevity, neural, and immune adaptations.</title>
        <authorList>
            <person name="Polinski J.M."/>
            <person name="Zimin A.V."/>
            <person name="Clark K.F."/>
            <person name="Kohn A.B."/>
            <person name="Sadowski N."/>
            <person name="Timp W."/>
            <person name="Ptitsyn A."/>
            <person name="Khanna P."/>
            <person name="Romanova D.Y."/>
            <person name="Williams P."/>
            <person name="Greenwood S.J."/>
            <person name="Moroz L.L."/>
            <person name="Walt D.R."/>
            <person name="Bodnar A.G."/>
        </authorList>
    </citation>
    <scope>NUCLEOTIDE SEQUENCE</scope>
    <source>
        <strain evidence="3">GMGI-L3</strain>
    </source>
</reference>
<dbReference type="Proteomes" id="UP000747542">
    <property type="component" value="Unassembled WGS sequence"/>
</dbReference>
<evidence type="ECO:0000256" key="2">
    <source>
        <dbReference type="SAM" id="SignalP"/>
    </source>
</evidence>
<proteinExistence type="predicted"/>
<evidence type="ECO:0000313" key="4">
    <source>
        <dbReference type="Proteomes" id="UP000747542"/>
    </source>
</evidence>
<dbReference type="EMBL" id="JAHLQT010004633">
    <property type="protein sequence ID" value="KAG7175736.1"/>
    <property type="molecule type" value="Genomic_DNA"/>
</dbReference>
<keyword evidence="4" id="KW-1185">Reference proteome</keyword>
<feature type="compositionally biased region" description="Low complexity" evidence="1">
    <location>
        <begin position="334"/>
        <end position="347"/>
    </location>
</feature>